<evidence type="ECO:0000256" key="5">
    <source>
        <dbReference type="ARBA" id="ARBA00022516"/>
    </source>
</evidence>
<evidence type="ECO:0000256" key="16">
    <source>
        <dbReference type="ARBA" id="ARBA00050435"/>
    </source>
</evidence>
<evidence type="ECO:0000256" key="12">
    <source>
        <dbReference type="ARBA" id="ARBA00023160"/>
    </source>
</evidence>
<dbReference type="PRINTS" id="PR00080">
    <property type="entry name" value="SDRFAMILY"/>
</dbReference>
<evidence type="ECO:0000256" key="24">
    <source>
        <dbReference type="ARBA" id="ARBA00083097"/>
    </source>
</evidence>
<evidence type="ECO:0000256" key="19">
    <source>
        <dbReference type="ARBA" id="ARBA00066822"/>
    </source>
</evidence>
<sequence length="244" mass="25794">MLAGKLALVTGAGGGIGRAACQLLAEAGAKIVAVDANVTSAKETISLLAGSDHLARRIDVSKSSDVAATFDTIKEKYYSPPNVIVNVAGILKDNFLLKIAEEDFDKVFAVNLKGTFLITQKACQHLIDAGLPGSVINISSIVAKRGNLGQCTYASSKASVVTFSKCVALEMAKYNIRCNVILPGFVSTTMTDGIPEKVKTMFTSMIPMRRFGKPEEIGEVIKFLASDQSSYVTGTSVDVTGGFE</sequence>
<keyword evidence="9" id="KW-0520">NAD</keyword>
<proteinExistence type="inferred from homology"/>
<comment type="catalytic activity">
    <reaction evidence="16">
        <text>17beta-hydroxy-5alpha-androstan-3-one + NAD(+) = 5alpha-androstan-3,17-dione + NADH + H(+)</text>
        <dbReference type="Rhea" id="RHEA:41992"/>
        <dbReference type="ChEBI" id="CHEBI:15378"/>
        <dbReference type="ChEBI" id="CHEBI:15994"/>
        <dbReference type="ChEBI" id="CHEBI:16330"/>
        <dbReference type="ChEBI" id="CHEBI:57540"/>
        <dbReference type="ChEBI" id="CHEBI:57945"/>
    </reaction>
    <physiologicalReaction direction="left-to-right" evidence="16">
        <dbReference type="Rhea" id="RHEA:41993"/>
    </physiologicalReaction>
</comment>
<evidence type="ECO:0000256" key="23">
    <source>
        <dbReference type="ARBA" id="ARBA00081936"/>
    </source>
</evidence>
<dbReference type="PANTHER" id="PTHR42760:SF83">
    <property type="entry name" value="(3R)-3-HYDROXYACYL-COA DEHYDROGENASE"/>
    <property type="match status" value="1"/>
</dbReference>
<evidence type="ECO:0000256" key="7">
    <source>
        <dbReference type="ARBA" id="ARBA00022832"/>
    </source>
</evidence>
<keyword evidence="10" id="KW-0443">Lipid metabolism</keyword>
<keyword evidence="12" id="KW-0275">Fatty acid biosynthesis</keyword>
<dbReference type="FunFam" id="3.40.50.720:FF:000231">
    <property type="entry name" value="Estradiol 17-beta-dehydrogenase 8"/>
    <property type="match status" value="1"/>
</dbReference>
<evidence type="ECO:0000256" key="1">
    <source>
        <dbReference type="ARBA" id="ARBA00004305"/>
    </source>
</evidence>
<evidence type="ECO:0000256" key="3">
    <source>
        <dbReference type="ARBA" id="ARBA00006484"/>
    </source>
</evidence>
<evidence type="ECO:0000256" key="20">
    <source>
        <dbReference type="ARBA" id="ARBA00070911"/>
    </source>
</evidence>
<dbReference type="PRINTS" id="PR00081">
    <property type="entry name" value="GDHRDH"/>
</dbReference>
<dbReference type="GO" id="GO:0004303">
    <property type="term" value="F:estradiol 17-beta-dehydrogenase [NAD(P)+] activity"/>
    <property type="evidence" value="ECO:0007669"/>
    <property type="project" value="UniProtKB-EC"/>
</dbReference>
<keyword evidence="11" id="KW-0496">Mitochondrion</keyword>
<evidence type="ECO:0000256" key="14">
    <source>
        <dbReference type="ARBA" id="ARBA00049069"/>
    </source>
</evidence>
<evidence type="ECO:0000256" key="18">
    <source>
        <dbReference type="ARBA" id="ARBA00065174"/>
    </source>
</evidence>
<comment type="catalytic activity">
    <reaction evidence="17">
        <text>a (3R)-3-hydroxyacyl-CoA + NAD(+) = a 3-oxoacyl-CoA + NADH + H(+)</text>
        <dbReference type="Rhea" id="RHEA:32711"/>
        <dbReference type="ChEBI" id="CHEBI:15378"/>
        <dbReference type="ChEBI" id="CHEBI:57319"/>
        <dbReference type="ChEBI" id="CHEBI:57540"/>
        <dbReference type="ChEBI" id="CHEBI:57945"/>
        <dbReference type="ChEBI" id="CHEBI:90726"/>
        <dbReference type="EC" id="1.1.1.n12"/>
    </reaction>
    <physiologicalReaction direction="left-to-right" evidence="17">
        <dbReference type="Rhea" id="RHEA:32712"/>
    </physiologicalReaction>
</comment>
<dbReference type="GO" id="GO:0005759">
    <property type="term" value="C:mitochondrial matrix"/>
    <property type="evidence" value="ECO:0007669"/>
    <property type="project" value="UniProtKB-SubCell"/>
</dbReference>
<dbReference type="GO" id="GO:0008210">
    <property type="term" value="P:estrogen metabolic process"/>
    <property type="evidence" value="ECO:0007669"/>
    <property type="project" value="UniProtKB-ARBA"/>
</dbReference>
<comment type="catalytic activity">
    <reaction evidence="15">
        <text>testosterone + NAD(+) = androst-4-ene-3,17-dione + NADH + H(+)</text>
        <dbReference type="Rhea" id="RHEA:14929"/>
        <dbReference type="ChEBI" id="CHEBI:15378"/>
        <dbReference type="ChEBI" id="CHEBI:16422"/>
        <dbReference type="ChEBI" id="CHEBI:17347"/>
        <dbReference type="ChEBI" id="CHEBI:57540"/>
        <dbReference type="ChEBI" id="CHEBI:57945"/>
        <dbReference type="EC" id="1.1.1.239"/>
    </reaction>
    <physiologicalReaction direction="left-to-right" evidence="15">
        <dbReference type="Rhea" id="RHEA:14930"/>
    </physiologicalReaction>
</comment>
<dbReference type="Pfam" id="PF13561">
    <property type="entry name" value="adh_short_C2"/>
    <property type="match status" value="1"/>
</dbReference>
<gene>
    <name evidence="26" type="ORF">V9T40_009587</name>
</gene>
<comment type="catalytic activity">
    <reaction evidence="14">
        <text>17beta-estradiol + NAD(+) = estrone + NADH + H(+)</text>
        <dbReference type="Rhea" id="RHEA:24612"/>
        <dbReference type="ChEBI" id="CHEBI:15378"/>
        <dbReference type="ChEBI" id="CHEBI:16469"/>
        <dbReference type="ChEBI" id="CHEBI:17263"/>
        <dbReference type="ChEBI" id="CHEBI:57540"/>
        <dbReference type="ChEBI" id="CHEBI:57945"/>
        <dbReference type="EC" id="1.1.1.62"/>
    </reaction>
    <physiologicalReaction direction="left-to-right" evidence="14">
        <dbReference type="Rhea" id="RHEA:24613"/>
    </physiologicalReaction>
    <physiologicalReaction direction="right-to-left" evidence="14">
        <dbReference type="Rhea" id="RHEA:24614"/>
    </physiologicalReaction>
</comment>
<dbReference type="InterPro" id="IPR002347">
    <property type="entry name" value="SDR_fam"/>
</dbReference>
<dbReference type="EC" id="1.1.1.n12" evidence="4"/>
<dbReference type="Proteomes" id="UP001367676">
    <property type="component" value="Unassembled WGS sequence"/>
</dbReference>
<dbReference type="PANTHER" id="PTHR42760">
    <property type="entry name" value="SHORT-CHAIN DEHYDROGENASES/REDUCTASES FAMILY MEMBER"/>
    <property type="match status" value="1"/>
</dbReference>
<evidence type="ECO:0000256" key="10">
    <source>
        <dbReference type="ARBA" id="ARBA00023098"/>
    </source>
</evidence>
<keyword evidence="5" id="KW-0444">Lipid biosynthesis</keyword>
<name>A0AAN9TSM0_9HEMI</name>
<dbReference type="GO" id="GO:0047035">
    <property type="term" value="F:testosterone dehydrogenase (NAD+) activity"/>
    <property type="evidence" value="ECO:0007669"/>
    <property type="project" value="UniProtKB-EC"/>
</dbReference>
<evidence type="ECO:0000256" key="8">
    <source>
        <dbReference type="ARBA" id="ARBA00023002"/>
    </source>
</evidence>
<evidence type="ECO:0000313" key="27">
    <source>
        <dbReference type="Proteomes" id="UP001367676"/>
    </source>
</evidence>
<accession>A0AAN9TSM0</accession>
<comment type="pathway">
    <text evidence="2">Lipid metabolism; fatty acid biosynthesis.</text>
</comment>
<keyword evidence="6" id="KW-0597">Phosphoprotein</keyword>
<protein>
    <recommendedName>
        <fullName evidence="20">(3R)-3-hydroxyacyl-CoA dehydrogenase</fullName>
        <ecNumber evidence="19">1.1.1.239</ecNumber>
        <ecNumber evidence="4">1.1.1.n12</ecNumber>
    </recommendedName>
    <alternativeName>
        <fullName evidence="22">17-beta-hydroxysteroid dehydrogenase 8</fullName>
    </alternativeName>
    <alternativeName>
        <fullName evidence="21">3-ketoacyl-[acyl-carrier-protein] reductase alpha subunit</fullName>
    </alternativeName>
    <alternativeName>
        <fullName evidence="24">3-oxoacyl-[acyl-carrier-protein] reductase</fullName>
    </alternativeName>
    <alternativeName>
        <fullName evidence="25">Estradiol 17-beta-dehydrogenase 8</fullName>
    </alternativeName>
    <alternativeName>
        <fullName evidence="23">Testosterone 17-beta-dehydrogenase 8</fullName>
    </alternativeName>
</protein>
<comment type="pathway">
    <text evidence="13">Steroid biosynthesis; estrogen biosynthesis.</text>
</comment>
<organism evidence="26 27">
    <name type="scientific">Parthenolecanium corni</name>
    <dbReference type="NCBI Taxonomy" id="536013"/>
    <lineage>
        <taxon>Eukaryota</taxon>
        <taxon>Metazoa</taxon>
        <taxon>Ecdysozoa</taxon>
        <taxon>Arthropoda</taxon>
        <taxon>Hexapoda</taxon>
        <taxon>Insecta</taxon>
        <taxon>Pterygota</taxon>
        <taxon>Neoptera</taxon>
        <taxon>Paraneoptera</taxon>
        <taxon>Hemiptera</taxon>
        <taxon>Sternorrhyncha</taxon>
        <taxon>Coccoidea</taxon>
        <taxon>Coccidae</taxon>
        <taxon>Parthenolecanium</taxon>
    </lineage>
</organism>
<evidence type="ECO:0000256" key="15">
    <source>
        <dbReference type="ARBA" id="ARBA00050232"/>
    </source>
</evidence>
<dbReference type="GO" id="GO:0048038">
    <property type="term" value="F:quinone binding"/>
    <property type="evidence" value="ECO:0007669"/>
    <property type="project" value="TreeGrafter"/>
</dbReference>
<keyword evidence="8" id="KW-0560">Oxidoreductase</keyword>
<evidence type="ECO:0000256" key="25">
    <source>
        <dbReference type="ARBA" id="ARBA00083258"/>
    </source>
</evidence>
<dbReference type="EC" id="1.1.1.239" evidence="19"/>
<evidence type="ECO:0000256" key="4">
    <source>
        <dbReference type="ARBA" id="ARBA00012456"/>
    </source>
</evidence>
<dbReference type="InterPro" id="IPR020904">
    <property type="entry name" value="Sc_DH/Rdtase_CS"/>
</dbReference>
<dbReference type="AlphaFoldDB" id="A0AAN9TSM0"/>
<evidence type="ECO:0000256" key="22">
    <source>
        <dbReference type="ARBA" id="ARBA00081419"/>
    </source>
</evidence>
<dbReference type="Gene3D" id="3.40.50.720">
    <property type="entry name" value="NAD(P)-binding Rossmann-like Domain"/>
    <property type="match status" value="1"/>
</dbReference>
<evidence type="ECO:0000256" key="2">
    <source>
        <dbReference type="ARBA" id="ARBA00005194"/>
    </source>
</evidence>
<comment type="subcellular location">
    <subcellularLocation>
        <location evidence="1">Mitochondrion matrix</location>
    </subcellularLocation>
</comment>
<evidence type="ECO:0000256" key="9">
    <source>
        <dbReference type="ARBA" id="ARBA00023027"/>
    </source>
</evidence>
<keyword evidence="27" id="KW-1185">Reference proteome</keyword>
<evidence type="ECO:0000256" key="6">
    <source>
        <dbReference type="ARBA" id="ARBA00022553"/>
    </source>
</evidence>
<comment type="subunit">
    <text evidence="18">Heterotetramer with CBR4; contains two molecules of HSD17B8 and CBR4.</text>
</comment>
<evidence type="ECO:0000256" key="17">
    <source>
        <dbReference type="ARBA" id="ARBA00052680"/>
    </source>
</evidence>
<dbReference type="SUPFAM" id="SSF51735">
    <property type="entry name" value="NAD(P)-binding Rossmann-fold domains"/>
    <property type="match status" value="1"/>
</dbReference>
<reference evidence="26 27" key="1">
    <citation type="submission" date="2024-03" db="EMBL/GenBank/DDBJ databases">
        <title>Adaptation during the transition from Ophiocordyceps entomopathogen to insect associate is accompanied by gene loss and intensified selection.</title>
        <authorList>
            <person name="Ward C.M."/>
            <person name="Onetto C.A."/>
            <person name="Borneman A.R."/>
        </authorList>
    </citation>
    <scope>NUCLEOTIDE SEQUENCE [LARGE SCALE GENOMIC DNA]</scope>
    <source>
        <strain evidence="26">AWRI1</strain>
        <tissue evidence="26">Single Adult Female</tissue>
    </source>
</reference>
<evidence type="ECO:0000256" key="21">
    <source>
        <dbReference type="ARBA" id="ARBA00077835"/>
    </source>
</evidence>
<dbReference type="PROSITE" id="PS00061">
    <property type="entry name" value="ADH_SHORT"/>
    <property type="match status" value="1"/>
</dbReference>
<dbReference type="EMBL" id="JBBCAQ010000010">
    <property type="protein sequence ID" value="KAK7602146.1"/>
    <property type="molecule type" value="Genomic_DNA"/>
</dbReference>
<comment type="similarity">
    <text evidence="3">Belongs to the short-chain dehydrogenases/reductases (SDR) family.</text>
</comment>
<evidence type="ECO:0000313" key="26">
    <source>
        <dbReference type="EMBL" id="KAK7602146.1"/>
    </source>
</evidence>
<keyword evidence="7" id="KW-0276">Fatty acid metabolism</keyword>
<dbReference type="InterPro" id="IPR036291">
    <property type="entry name" value="NAD(P)-bd_dom_sf"/>
</dbReference>
<comment type="caution">
    <text evidence="26">The sequence shown here is derived from an EMBL/GenBank/DDBJ whole genome shotgun (WGS) entry which is preliminary data.</text>
</comment>
<dbReference type="GO" id="GO:0006633">
    <property type="term" value="P:fatty acid biosynthetic process"/>
    <property type="evidence" value="ECO:0007669"/>
    <property type="project" value="UniProtKB-KW"/>
</dbReference>
<evidence type="ECO:0000256" key="11">
    <source>
        <dbReference type="ARBA" id="ARBA00023128"/>
    </source>
</evidence>
<evidence type="ECO:0000256" key="13">
    <source>
        <dbReference type="ARBA" id="ARBA00037929"/>
    </source>
</evidence>